<organism evidence="1 2">
    <name type="scientific">Candidatus Scalindua brodae</name>
    <dbReference type="NCBI Taxonomy" id="237368"/>
    <lineage>
        <taxon>Bacteria</taxon>
        <taxon>Pseudomonadati</taxon>
        <taxon>Planctomycetota</taxon>
        <taxon>Candidatus Brocadiia</taxon>
        <taxon>Candidatus Brocadiales</taxon>
        <taxon>Candidatus Scalinduaceae</taxon>
        <taxon>Candidatus Scalindua</taxon>
    </lineage>
</organism>
<evidence type="ECO:0000313" key="2">
    <source>
        <dbReference type="Proteomes" id="UP000030652"/>
    </source>
</evidence>
<protein>
    <submittedName>
        <fullName evidence="1">Uncharacterized protein</fullName>
    </submittedName>
</protein>
<name>A0A0B0ENK4_9BACT</name>
<sequence length="53" mass="5968">MKILTGSFQPQRLTAGWSALSCEVPLNMGTGLKKENRKLQYSYNKHSAIQADR</sequence>
<comment type="caution">
    <text evidence="1">The sequence shown here is derived from an EMBL/GenBank/DDBJ whole genome shotgun (WGS) entry which is preliminary data.</text>
</comment>
<reference evidence="1 2" key="1">
    <citation type="submission" date="2014-10" db="EMBL/GenBank/DDBJ databases">
        <title>Draft genome of anammox bacterium scalindua brodae, obtained using differential coverage binning of sequence data from two enrichment reactors.</title>
        <authorList>
            <person name="Speth D.R."/>
            <person name="Russ L."/>
            <person name="Kartal B."/>
            <person name="Op den Camp H.J."/>
            <person name="Dutilh B.E."/>
            <person name="Jetten M.S."/>
        </authorList>
    </citation>
    <scope>NUCLEOTIDE SEQUENCE [LARGE SCALE GENOMIC DNA]</scope>
    <source>
        <strain evidence="1">RU1</strain>
    </source>
</reference>
<dbReference type="EMBL" id="JRYO01000104">
    <property type="protein sequence ID" value="KHE92673.1"/>
    <property type="molecule type" value="Genomic_DNA"/>
</dbReference>
<dbReference type="AlphaFoldDB" id="A0A0B0ENK4"/>
<accession>A0A0B0ENK4</accession>
<proteinExistence type="predicted"/>
<dbReference type="Proteomes" id="UP000030652">
    <property type="component" value="Unassembled WGS sequence"/>
</dbReference>
<evidence type="ECO:0000313" key="1">
    <source>
        <dbReference type="EMBL" id="KHE92673.1"/>
    </source>
</evidence>
<gene>
    <name evidence="1" type="ORF">SCABRO_01573</name>
</gene>